<evidence type="ECO:0000256" key="3">
    <source>
        <dbReference type="ARBA" id="ARBA00022884"/>
    </source>
</evidence>
<sequence length="158" mass="18476">MRKIKKKEKTYFPDPKFHDPLVTRFVNHLMKNGKKNIAYNIFYNAMKKIEIIKEKEDKSALEIWKEGLKNIMPHVEVKNRRIGGSNIQVPIPISPNNKITKAMKLLISCASIRNEKTMANKLAHEIWDAFQEQGEAVKKKENIHKMAEANKAFSHFRF</sequence>
<evidence type="ECO:0000313" key="9">
    <source>
        <dbReference type="EMBL" id="BBA17323.1"/>
    </source>
</evidence>
<dbReference type="InterPro" id="IPR005717">
    <property type="entry name" value="Ribosomal_uS7_bac/org-type"/>
</dbReference>
<reference evidence="9 10" key="1">
    <citation type="submission" date="2014-06" db="EMBL/GenBank/DDBJ databases">
        <title>Genome sequence of the intracellular symbiont Blattabacterium cuenoti, strain STAT from the wood feeding cockroach Salganea taiwanensis taiwanensis.</title>
        <authorList>
            <person name="Kinjo Y."/>
            <person name="Ohkuma M."/>
            <person name="Tokuda G."/>
        </authorList>
    </citation>
    <scope>NUCLEOTIDE SEQUENCE [LARGE SCALE GENOMIC DNA]</scope>
    <source>
        <strain evidence="9 10">STAT</strain>
    </source>
</reference>
<dbReference type="InterPro" id="IPR023798">
    <property type="entry name" value="Ribosomal_uS7_dom"/>
</dbReference>
<dbReference type="GO" id="GO:0015935">
    <property type="term" value="C:small ribosomal subunit"/>
    <property type="evidence" value="ECO:0007669"/>
    <property type="project" value="InterPro"/>
</dbReference>
<dbReference type="InterPro" id="IPR020606">
    <property type="entry name" value="Ribosomal_uS7_CS"/>
</dbReference>
<dbReference type="Pfam" id="PF00177">
    <property type="entry name" value="Ribosomal_S7"/>
    <property type="match status" value="1"/>
</dbReference>
<evidence type="ECO:0000256" key="7">
    <source>
        <dbReference type="RuleBase" id="RU003619"/>
    </source>
</evidence>
<dbReference type="GO" id="GO:0006412">
    <property type="term" value="P:translation"/>
    <property type="evidence" value="ECO:0007669"/>
    <property type="project" value="UniProtKB-UniRule"/>
</dbReference>
<proteinExistence type="inferred from homology"/>
<keyword evidence="10" id="KW-1185">Reference proteome</keyword>
<evidence type="ECO:0000256" key="6">
    <source>
        <dbReference type="HAMAP-Rule" id="MF_00480"/>
    </source>
</evidence>
<dbReference type="Gene3D" id="1.10.455.10">
    <property type="entry name" value="Ribosomal protein S7 domain"/>
    <property type="match status" value="1"/>
</dbReference>
<organism evidence="9 10">
    <name type="scientific">Blattabacterium cuenoti STAT</name>
    <dbReference type="NCBI Taxonomy" id="1457030"/>
    <lineage>
        <taxon>Bacteria</taxon>
        <taxon>Pseudomonadati</taxon>
        <taxon>Bacteroidota</taxon>
        <taxon>Flavobacteriia</taxon>
        <taxon>Flavobacteriales</taxon>
        <taxon>Blattabacteriaceae</taxon>
        <taxon>Blattabacterium</taxon>
    </lineage>
</organism>
<feature type="domain" description="Small ribosomal subunit protein uS7" evidence="8">
    <location>
        <begin position="2"/>
        <end position="151"/>
    </location>
</feature>
<protein>
    <recommendedName>
        <fullName evidence="6">Small ribosomal subunit protein uS7</fullName>
    </recommendedName>
</protein>
<dbReference type="OrthoDB" id="9807653at2"/>
<keyword evidence="6" id="KW-0820">tRNA-binding</keyword>
<dbReference type="Proteomes" id="UP000263619">
    <property type="component" value="Chromosome"/>
</dbReference>
<dbReference type="GO" id="GO:0000049">
    <property type="term" value="F:tRNA binding"/>
    <property type="evidence" value="ECO:0007669"/>
    <property type="project" value="UniProtKB-UniRule"/>
</dbReference>
<dbReference type="InterPro" id="IPR000235">
    <property type="entry name" value="Ribosomal_uS7"/>
</dbReference>
<comment type="function">
    <text evidence="6">One of the primary rRNA binding proteins, it binds directly to 16S rRNA where it nucleates assembly of the head domain of the 30S subunit. Is located at the subunit interface close to the decoding center, probably blocks exit of the E-site tRNA.</text>
</comment>
<dbReference type="PANTHER" id="PTHR11205">
    <property type="entry name" value="RIBOSOMAL PROTEIN S7"/>
    <property type="match status" value="1"/>
</dbReference>
<dbReference type="PROSITE" id="PS00052">
    <property type="entry name" value="RIBOSOMAL_S7"/>
    <property type="match status" value="1"/>
</dbReference>
<dbReference type="HAMAP" id="MF_00480_B">
    <property type="entry name" value="Ribosomal_uS7_B"/>
    <property type="match status" value="1"/>
</dbReference>
<dbReference type="GO" id="GO:0019843">
    <property type="term" value="F:rRNA binding"/>
    <property type="evidence" value="ECO:0007669"/>
    <property type="project" value="UniProtKB-UniRule"/>
</dbReference>
<evidence type="ECO:0000256" key="2">
    <source>
        <dbReference type="ARBA" id="ARBA00022730"/>
    </source>
</evidence>
<dbReference type="FunFam" id="1.10.455.10:FF:000001">
    <property type="entry name" value="30S ribosomal protein S7"/>
    <property type="match status" value="1"/>
</dbReference>
<evidence type="ECO:0000256" key="5">
    <source>
        <dbReference type="ARBA" id="ARBA00023274"/>
    </source>
</evidence>
<evidence type="ECO:0000313" key="10">
    <source>
        <dbReference type="Proteomes" id="UP000263619"/>
    </source>
</evidence>
<dbReference type="AlphaFoldDB" id="A0A224AIV7"/>
<evidence type="ECO:0000259" key="8">
    <source>
        <dbReference type="Pfam" id="PF00177"/>
    </source>
</evidence>
<comment type="subunit">
    <text evidence="6">Part of the 30S ribosomal subunit. Contacts proteins S9 and S11.</text>
</comment>
<gene>
    <name evidence="6 9" type="primary">rpsG</name>
    <name evidence="9" type="ORF">STAT_405</name>
</gene>
<accession>A0A224AIV7</accession>
<evidence type="ECO:0000256" key="1">
    <source>
        <dbReference type="ARBA" id="ARBA00007151"/>
    </source>
</evidence>
<keyword evidence="5 6" id="KW-0687">Ribonucleoprotein</keyword>
<dbReference type="CDD" id="cd14869">
    <property type="entry name" value="uS7_Bacteria"/>
    <property type="match status" value="1"/>
</dbReference>
<dbReference type="SUPFAM" id="SSF47973">
    <property type="entry name" value="Ribosomal protein S7"/>
    <property type="match status" value="1"/>
</dbReference>
<evidence type="ECO:0000256" key="4">
    <source>
        <dbReference type="ARBA" id="ARBA00022980"/>
    </source>
</evidence>
<name>A0A224AIV7_9FLAO</name>
<dbReference type="InterPro" id="IPR036823">
    <property type="entry name" value="Ribosomal_uS7_dom_sf"/>
</dbReference>
<keyword evidence="4 6" id="KW-0689">Ribosomal protein</keyword>
<dbReference type="RefSeq" id="WP_119305577.1">
    <property type="nucleotide sequence ID" value="NZ_AP014608.1"/>
</dbReference>
<dbReference type="PIRSF" id="PIRSF002122">
    <property type="entry name" value="RPS7p_RPS7a_RPS5e_RPS7o"/>
    <property type="match status" value="1"/>
</dbReference>
<dbReference type="GO" id="GO:0003735">
    <property type="term" value="F:structural constituent of ribosome"/>
    <property type="evidence" value="ECO:0007669"/>
    <property type="project" value="InterPro"/>
</dbReference>
<keyword evidence="3 6" id="KW-0694">RNA-binding</keyword>
<dbReference type="EMBL" id="AP014608">
    <property type="protein sequence ID" value="BBA17323.1"/>
    <property type="molecule type" value="Genomic_DNA"/>
</dbReference>
<comment type="similarity">
    <text evidence="1 6 7">Belongs to the universal ribosomal protein uS7 family.</text>
</comment>
<keyword evidence="2 6" id="KW-0699">rRNA-binding</keyword>
<dbReference type="NCBIfam" id="TIGR01029">
    <property type="entry name" value="rpsG_bact"/>
    <property type="match status" value="1"/>
</dbReference>